<evidence type="ECO:0000313" key="3">
    <source>
        <dbReference type="Proteomes" id="UP000011713"/>
    </source>
</evidence>
<keyword evidence="3" id="KW-1185">Reference proteome</keyword>
<evidence type="ECO:0000313" key="2">
    <source>
        <dbReference type="EnsemblProtists" id="HpaP802219"/>
    </source>
</evidence>
<organism evidence="2 3">
    <name type="scientific">Hyaloperonospora arabidopsidis (strain Emoy2)</name>
    <name type="common">Downy mildew agent</name>
    <name type="synonym">Peronospora arabidopsidis</name>
    <dbReference type="NCBI Taxonomy" id="559515"/>
    <lineage>
        <taxon>Eukaryota</taxon>
        <taxon>Sar</taxon>
        <taxon>Stramenopiles</taxon>
        <taxon>Oomycota</taxon>
        <taxon>Peronosporomycetes</taxon>
        <taxon>Peronosporales</taxon>
        <taxon>Peronosporaceae</taxon>
        <taxon>Hyaloperonospora</taxon>
    </lineage>
</organism>
<evidence type="ECO:0000256" key="1">
    <source>
        <dbReference type="SAM" id="MobiDB-lite"/>
    </source>
</evidence>
<dbReference type="HOGENOM" id="CLU_2089454_0_0_1"/>
<reference evidence="2" key="2">
    <citation type="submission" date="2015-06" db="UniProtKB">
        <authorList>
            <consortium name="EnsemblProtists"/>
        </authorList>
    </citation>
    <scope>IDENTIFICATION</scope>
    <source>
        <strain evidence="2">Emoy2</strain>
    </source>
</reference>
<dbReference type="AlphaFoldDB" id="M4B7G7"/>
<sequence length="117" mass="12007">MGSSPDGKSPLNAVPLGNTGACGGCTSSALSEVTVVPPSVPPQLGCNPSLRDEISERQKRCSPTVWSGGSPSGTGSSPEMGSTDPRMASAGRMISGAWNKAEGWYLYENTIKPDSGY</sequence>
<accession>M4B7G7</accession>
<dbReference type="VEuPathDB" id="FungiDB:HpaG802219"/>
<feature type="compositionally biased region" description="Low complexity" evidence="1">
    <location>
        <begin position="62"/>
        <end position="83"/>
    </location>
</feature>
<feature type="region of interest" description="Disordered" evidence="1">
    <location>
        <begin position="54"/>
        <end position="88"/>
    </location>
</feature>
<proteinExistence type="predicted"/>
<reference evidence="3" key="1">
    <citation type="journal article" date="2010" name="Science">
        <title>Signatures of adaptation to obligate biotrophy in the Hyaloperonospora arabidopsidis genome.</title>
        <authorList>
            <person name="Baxter L."/>
            <person name="Tripathy S."/>
            <person name="Ishaque N."/>
            <person name="Boot N."/>
            <person name="Cabral A."/>
            <person name="Kemen E."/>
            <person name="Thines M."/>
            <person name="Ah-Fong A."/>
            <person name="Anderson R."/>
            <person name="Badejoko W."/>
            <person name="Bittner-Eddy P."/>
            <person name="Boore J.L."/>
            <person name="Chibucos M.C."/>
            <person name="Coates M."/>
            <person name="Dehal P."/>
            <person name="Delehaunty K."/>
            <person name="Dong S."/>
            <person name="Downton P."/>
            <person name="Dumas B."/>
            <person name="Fabro G."/>
            <person name="Fronick C."/>
            <person name="Fuerstenberg S.I."/>
            <person name="Fulton L."/>
            <person name="Gaulin E."/>
            <person name="Govers F."/>
            <person name="Hughes L."/>
            <person name="Humphray S."/>
            <person name="Jiang R.H."/>
            <person name="Judelson H."/>
            <person name="Kamoun S."/>
            <person name="Kyung K."/>
            <person name="Meijer H."/>
            <person name="Minx P."/>
            <person name="Morris P."/>
            <person name="Nelson J."/>
            <person name="Phuntumart V."/>
            <person name="Qutob D."/>
            <person name="Rehmany A."/>
            <person name="Rougon-Cardoso A."/>
            <person name="Ryden P."/>
            <person name="Torto-Alalibo T."/>
            <person name="Studholme D."/>
            <person name="Wang Y."/>
            <person name="Win J."/>
            <person name="Wood J."/>
            <person name="Clifton S.W."/>
            <person name="Rogers J."/>
            <person name="Van den Ackerveken G."/>
            <person name="Jones J.D."/>
            <person name="McDowell J.M."/>
            <person name="Beynon J."/>
            <person name="Tyler B.M."/>
        </authorList>
    </citation>
    <scope>NUCLEOTIDE SEQUENCE [LARGE SCALE GENOMIC DNA]</scope>
    <source>
        <strain evidence="3">Emoy2</strain>
    </source>
</reference>
<dbReference type="EnsemblProtists" id="HpaT802219">
    <property type="protein sequence ID" value="HpaP802219"/>
    <property type="gene ID" value="HpaG802219"/>
</dbReference>
<dbReference type="EMBL" id="JH597778">
    <property type="status" value="NOT_ANNOTATED_CDS"/>
    <property type="molecule type" value="Genomic_DNA"/>
</dbReference>
<dbReference type="Proteomes" id="UP000011713">
    <property type="component" value="Unassembled WGS sequence"/>
</dbReference>
<dbReference type="InParanoid" id="M4B7G7"/>
<name>M4B7G7_HYAAE</name>
<protein>
    <submittedName>
        <fullName evidence="2">Uncharacterized protein</fullName>
    </submittedName>
</protein>